<evidence type="ECO:0000313" key="4">
    <source>
        <dbReference type="EMBL" id="EYE97678.1"/>
    </source>
</evidence>
<evidence type="ECO:0000313" key="5">
    <source>
        <dbReference type="Proteomes" id="UP000019804"/>
    </source>
</evidence>
<dbReference type="OrthoDB" id="1274115at2759"/>
<dbReference type="InterPro" id="IPR020904">
    <property type="entry name" value="Sc_DH/Rdtase_CS"/>
</dbReference>
<dbReference type="SUPFAM" id="SSF51735">
    <property type="entry name" value="NAD(P)-binding Rossmann-fold domains"/>
    <property type="match status" value="1"/>
</dbReference>
<dbReference type="PANTHER" id="PTHR43976">
    <property type="entry name" value="SHORT CHAIN DEHYDROGENASE"/>
    <property type="match status" value="1"/>
</dbReference>
<evidence type="ECO:0000256" key="3">
    <source>
        <dbReference type="ARBA" id="ARBA00023002"/>
    </source>
</evidence>
<keyword evidence="3" id="KW-0560">Oxidoreductase</keyword>
<dbReference type="HOGENOM" id="CLU_010194_2_9_1"/>
<protein>
    <submittedName>
        <fullName evidence="4">Uncharacterized protein</fullName>
    </submittedName>
</protein>
<dbReference type="GO" id="GO:0044550">
    <property type="term" value="P:secondary metabolite biosynthetic process"/>
    <property type="evidence" value="ECO:0007669"/>
    <property type="project" value="UniProtKB-ARBA"/>
</dbReference>
<organism evidence="4 5">
    <name type="scientific">Aspergillus ruber (strain CBS 135680)</name>
    <dbReference type="NCBI Taxonomy" id="1388766"/>
    <lineage>
        <taxon>Eukaryota</taxon>
        <taxon>Fungi</taxon>
        <taxon>Dikarya</taxon>
        <taxon>Ascomycota</taxon>
        <taxon>Pezizomycotina</taxon>
        <taxon>Eurotiomycetes</taxon>
        <taxon>Eurotiomycetidae</taxon>
        <taxon>Eurotiales</taxon>
        <taxon>Aspergillaceae</taxon>
        <taxon>Aspergillus</taxon>
        <taxon>Aspergillus subgen. Aspergillus</taxon>
    </lineage>
</organism>
<dbReference type="InterPro" id="IPR036291">
    <property type="entry name" value="NAD(P)-bd_dom_sf"/>
</dbReference>
<dbReference type="RefSeq" id="XP_040641366.1">
    <property type="nucleotide sequence ID" value="XM_040786176.1"/>
</dbReference>
<proteinExistence type="inferred from homology"/>
<dbReference type="Pfam" id="PF00106">
    <property type="entry name" value="adh_short"/>
    <property type="match status" value="1"/>
</dbReference>
<dbReference type="AlphaFoldDB" id="A0A017SL35"/>
<dbReference type="STRING" id="1388766.A0A017SL35"/>
<name>A0A017SL35_ASPRC</name>
<dbReference type="InterPro" id="IPR002347">
    <property type="entry name" value="SDR_fam"/>
</dbReference>
<dbReference type="GeneID" id="63701300"/>
<dbReference type="PRINTS" id="PR00081">
    <property type="entry name" value="GDHRDH"/>
</dbReference>
<dbReference type="PROSITE" id="PS00061">
    <property type="entry name" value="ADH_SHORT"/>
    <property type="match status" value="1"/>
</dbReference>
<dbReference type="Proteomes" id="UP000019804">
    <property type="component" value="Unassembled WGS sequence"/>
</dbReference>
<evidence type="ECO:0000256" key="2">
    <source>
        <dbReference type="ARBA" id="ARBA00022857"/>
    </source>
</evidence>
<dbReference type="InterPro" id="IPR051911">
    <property type="entry name" value="SDR_oxidoreductase"/>
</dbReference>
<dbReference type="EMBL" id="KK088415">
    <property type="protein sequence ID" value="EYE97678.1"/>
    <property type="molecule type" value="Genomic_DNA"/>
</dbReference>
<comment type="similarity">
    <text evidence="1">Belongs to the short-chain dehydrogenases/reductases (SDR) family.</text>
</comment>
<keyword evidence="2" id="KW-0521">NADP</keyword>
<dbReference type="Gene3D" id="3.40.50.720">
    <property type="entry name" value="NAD(P)-binding Rossmann-like Domain"/>
    <property type="match status" value="1"/>
</dbReference>
<dbReference type="PANTHER" id="PTHR43976:SF16">
    <property type="entry name" value="SHORT-CHAIN DEHYDROGENASE_REDUCTASE FAMILY PROTEIN"/>
    <property type="match status" value="1"/>
</dbReference>
<evidence type="ECO:0000256" key="1">
    <source>
        <dbReference type="ARBA" id="ARBA00006484"/>
    </source>
</evidence>
<keyword evidence="5" id="KW-1185">Reference proteome</keyword>
<accession>A0A017SL35</accession>
<reference evidence="5" key="1">
    <citation type="journal article" date="2014" name="Nat. Commun.">
        <title>Genomic adaptations of the halophilic Dead Sea filamentous fungus Eurotium rubrum.</title>
        <authorList>
            <person name="Kis-Papo T."/>
            <person name="Weig A.R."/>
            <person name="Riley R."/>
            <person name="Persoh D."/>
            <person name="Salamov A."/>
            <person name="Sun H."/>
            <person name="Lipzen A."/>
            <person name="Wasser S.P."/>
            <person name="Rambold G."/>
            <person name="Grigoriev I.V."/>
            <person name="Nevo E."/>
        </authorList>
    </citation>
    <scope>NUCLEOTIDE SEQUENCE [LARGE SCALE GENOMIC DNA]</scope>
    <source>
        <strain evidence="5">CBS 135680</strain>
    </source>
</reference>
<dbReference type="GO" id="GO:0016491">
    <property type="term" value="F:oxidoreductase activity"/>
    <property type="evidence" value="ECO:0007669"/>
    <property type="project" value="UniProtKB-KW"/>
</dbReference>
<sequence length="157" mass="16968">MRAQKSGVVAGLGSISGWSGVPAAGLYCATKAAVAIYTEGLRDEFAEFGIQTTCIGPGFFRTSVLVDDDGNKVRIKGRIKELESVTKRTGEMLKNYNQYQPGYPVKGAQVIVETLTGTGRCKGQDAVRAIRAAIERNREGLDLWKDLAATTYCDDVQ</sequence>
<gene>
    <name evidence="4" type="ORF">EURHEDRAFT_513530</name>
</gene>